<dbReference type="Pfam" id="PF02892">
    <property type="entry name" value="zf-BED"/>
    <property type="match status" value="1"/>
</dbReference>
<evidence type="ECO:0000256" key="2">
    <source>
        <dbReference type="ARBA" id="ARBA00022771"/>
    </source>
</evidence>
<evidence type="ECO:0000259" key="4">
    <source>
        <dbReference type="Pfam" id="PF02892"/>
    </source>
</evidence>
<evidence type="ECO:0000313" key="6">
    <source>
        <dbReference type="Proteomes" id="UP000230233"/>
    </source>
</evidence>
<gene>
    <name evidence="5" type="primary">Cnig_chr_V.g21650</name>
    <name evidence="5" type="ORF">B9Z55_021650</name>
</gene>
<keyword evidence="3" id="KW-0862">Zinc</keyword>
<evidence type="ECO:0000313" key="5">
    <source>
        <dbReference type="EMBL" id="PIC30400.1"/>
    </source>
</evidence>
<dbReference type="InterPro" id="IPR003656">
    <property type="entry name" value="Znf_BED"/>
</dbReference>
<keyword evidence="2" id="KW-0863">Zinc-finger</keyword>
<keyword evidence="1" id="KW-0479">Metal-binding</keyword>
<proteinExistence type="predicted"/>
<feature type="domain" description="BED-type" evidence="4">
    <location>
        <begin position="5"/>
        <end position="43"/>
    </location>
</feature>
<protein>
    <recommendedName>
        <fullName evidence="4">BED-type domain-containing protein</fullName>
    </recommendedName>
</protein>
<dbReference type="SUPFAM" id="SSF57667">
    <property type="entry name" value="beta-beta-alpha zinc fingers"/>
    <property type="match status" value="1"/>
</dbReference>
<evidence type="ECO:0000256" key="1">
    <source>
        <dbReference type="ARBA" id="ARBA00022723"/>
    </source>
</evidence>
<dbReference type="AlphaFoldDB" id="A0A2G5TSW5"/>
<comment type="caution">
    <text evidence="5">The sequence shown here is derived from an EMBL/GenBank/DDBJ whole genome shotgun (WGS) entry which is preliminary data.</text>
</comment>
<organism evidence="5 6">
    <name type="scientific">Caenorhabditis nigoni</name>
    <dbReference type="NCBI Taxonomy" id="1611254"/>
    <lineage>
        <taxon>Eukaryota</taxon>
        <taxon>Metazoa</taxon>
        <taxon>Ecdysozoa</taxon>
        <taxon>Nematoda</taxon>
        <taxon>Chromadorea</taxon>
        <taxon>Rhabditida</taxon>
        <taxon>Rhabditina</taxon>
        <taxon>Rhabditomorpha</taxon>
        <taxon>Rhabditoidea</taxon>
        <taxon>Rhabditidae</taxon>
        <taxon>Peloderinae</taxon>
        <taxon>Caenorhabditis</taxon>
    </lineage>
</organism>
<name>A0A2G5TSW5_9PELO</name>
<dbReference type="InterPro" id="IPR036236">
    <property type="entry name" value="Znf_C2H2_sf"/>
</dbReference>
<dbReference type="EMBL" id="PDUG01000005">
    <property type="protein sequence ID" value="PIC30400.1"/>
    <property type="molecule type" value="Genomic_DNA"/>
</dbReference>
<keyword evidence="6" id="KW-1185">Reference proteome</keyword>
<evidence type="ECO:0000256" key="3">
    <source>
        <dbReference type="ARBA" id="ARBA00022833"/>
    </source>
</evidence>
<sequence>MVALRYILGIETELDVFKCRYCDKQYHIKNGIAALRRHFECKHDKILQKILAQFGMDKTPGLELQNEYKHDHV</sequence>
<reference evidence="6" key="1">
    <citation type="submission" date="2017-10" db="EMBL/GenBank/DDBJ databases">
        <title>Rapid genome shrinkage in a self-fertile nematode reveals novel sperm competition proteins.</title>
        <authorList>
            <person name="Yin D."/>
            <person name="Schwarz E.M."/>
            <person name="Thomas C.G."/>
            <person name="Felde R.L."/>
            <person name="Korf I.F."/>
            <person name="Cutter A.D."/>
            <person name="Schartner C.M."/>
            <person name="Ralston E.J."/>
            <person name="Meyer B.J."/>
            <person name="Haag E.S."/>
        </authorList>
    </citation>
    <scope>NUCLEOTIDE SEQUENCE [LARGE SCALE GENOMIC DNA]</scope>
    <source>
        <strain evidence="6">JU1422</strain>
    </source>
</reference>
<dbReference type="GO" id="GO:0003677">
    <property type="term" value="F:DNA binding"/>
    <property type="evidence" value="ECO:0007669"/>
    <property type="project" value="InterPro"/>
</dbReference>
<dbReference type="GO" id="GO:0008270">
    <property type="term" value="F:zinc ion binding"/>
    <property type="evidence" value="ECO:0007669"/>
    <property type="project" value="UniProtKB-KW"/>
</dbReference>
<dbReference type="Proteomes" id="UP000230233">
    <property type="component" value="Chromosome V"/>
</dbReference>
<accession>A0A2G5TSW5</accession>